<protein>
    <submittedName>
        <fullName evidence="2">Uncharacterized protein</fullName>
    </submittedName>
</protein>
<feature type="region of interest" description="Disordered" evidence="1">
    <location>
        <begin position="79"/>
        <end position="115"/>
    </location>
</feature>
<feature type="region of interest" description="Disordered" evidence="1">
    <location>
        <begin position="643"/>
        <end position="688"/>
    </location>
</feature>
<feature type="region of interest" description="Disordered" evidence="1">
    <location>
        <begin position="256"/>
        <end position="282"/>
    </location>
</feature>
<feature type="compositionally biased region" description="Basic and acidic residues" evidence="1">
    <location>
        <begin position="400"/>
        <end position="412"/>
    </location>
</feature>
<feature type="compositionally biased region" description="Acidic residues" evidence="1">
    <location>
        <begin position="593"/>
        <end position="602"/>
    </location>
</feature>
<accession>A0AAV4INK5</accession>
<evidence type="ECO:0000313" key="3">
    <source>
        <dbReference type="Proteomes" id="UP000762676"/>
    </source>
</evidence>
<gene>
    <name evidence="2" type="ORF">ElyMa_006638700</name>
</gene>
<sequence>MYLAQALDRLRIHSLSNKSSSYRLRMNGDDISKTTSPSGHAQTPRANMVTTVEKFRQMRPKRQPPVIFPLQGRQLLESQSLKEKDNSLPNEVTQRAGNSTSRSVKEADMTARSLPSKVDETVQANLQRLLQPTSSIPNIGRKALKKQQSFEPKTRALLNGRDSNNSNTTGNRFITRPRVIVPKRSPTLASPDTIIEAVTNSNLIYSMNQYHNDGNSSTHSASNSNNNINNNNNNYQYNARNGVIYDETICSESDSVKSDGGGYGALRNASNNNRDAHYYNKNVRKTDPRDLEYRDPHDRETFPALNARDSDSHSLHKTNHNIICIPGCEESSERQCEMEADLELEVKDTLQWKENQRDHPNQHSNSLSMGRKLYRSGVGPVENNKPGYSKLPPWQSRNHHIGDTKTRTHPRNDNSMGASRTNSQTGYNTVTSHKEGRNSIDIYLPSSHPFGTPFVRSESNLSRENTTGSENGWFRMTPYNPSAESIQPGTRFPTINVSNVPQEQLHQRVTTTTSEGRRSRSSSQGDVSLPARHHKMSSLPNVRSRYMTQRRRSNSSGEGFSEESGSCRRDAKKPWARISNSQDGRRRAVGAAEDTEEEEGTEDTQSSLNKRHIVIDMPSIIFNAASPDVTVEHSTLTSTVREVNQVQGHGSTPQSRTGGQSSSSTVATPTGWSPASGTPTVPNLSKAVKQQEIRKRELQNLLEDVRELNIRTEVLSSQSEGGGKEDRQ</sequence>
<feature type="compositionally biased region" description="Polar residues" evidence="1">
    <location>
        <begin position="413"/>
        <end position="431"/>
    </location>
</feature>
<proteinExistence type="predicted"/>
<feature type="compositionally biased region" description="Low complexity" evidence="1">
    <location>
        <begin position="215"/>
        <end position="234"/>
    </location>
</feature>
<feature type="compositionally biased region" description="Polar residues" evidence="1">
    <location>
        <begin position="87"/>
        <end position="102"/>
    </location>
</feature>
<feature type="compositionally biased region" description="Low complexity" evidence="1">
    <location>
        <begin position="554"/>
        <end position="564"/>
    </location>
</feature>
<feature type="region of interest" description="Disordered" evidence="1">
    <location>
        <begin position="210"/>
        <end position="234"/>
    </location>
</feature>
<evidence type="ECO:0000313" key="2">
    <source>
        <dbReference type="EMBL" id="GFS10086.1"/>
    </source>
</evidence>
<feature type="region of interest" description="Disordered" evidence="1">
    <location>
        <begin position="375"/>
        <end position="432"/>
    </location>
</feature>
<dbReference type="EMBL" id="BMAT01013315">
    <property type="protein sequence ID" value="GFS10086.1"/>
    <property type="molecule type" value="Genomic_DNA"/>
</dbReference>
<feature type="region of interest" description="Disordered" evidence="1">
    <location>
        <begin position="454"/>
        <end position="610"/>
    </location>
</feature>
<reference evidence="2 3" key="1">
    <citation type="journal article" date="2021" name="Elife">
        <title>Chloroplast acquisition without the gene transfer in kleptoplastic sea slugs, Plakobranchus ocellatus.</title>
        <authorList>
            <person name="Maeda T."/>
            <person name="Takahashi S."/>
            <person name="Yoshida T."/>
            <person name="Shimamura S."/>
            <person name="Takaki Y."/>
            <person name="Nagai Y."/>
            <person name="Toyoda A."/>
            <person name="Suzuki Y."/>
            <person name="Arimoto A."/>
            <person name="Ishii H."/>
            <person name="Satoh N."/>
            <person name="Nishiyama T."/>
            <person name="Hasebe M."/>
            <person name="Maruyama T."/>
            <person name="Minagawa J."/>
            <person name="Obokata J."/>
            <person name="Shigenobu S."/>
        </authorList>
    </citation>
    <scope>NUCLEOTIDE SEQUENCE [LARGE SCALE GENOMIC DNA]</scope>
</reference>
<comment type="caution">
    <text evidence="2">The sequence shown here is derived from an EMBL/GenBank/DDBJ whole genome shotgun (WGS) entry which is preliminary data.</text>
</comment>
<dbReference type="AlphaFoldDB" id="A0AAV4INK5"/>
<dbReference type="Proteomes" id="UP000762676">
    <property type="component" value="Unassembled WGS sequence"/>
</dbReference>
<feature type="compositionally biased region" description="Polar residues" evidence="1">
    <location>
        <begin position="666"/>
        <end position="683"/>
    </location>
</feature>
<keyword evidence="3" id="KW-1185">Reference proteome</keyword>
<organism evidence="2 3">
    <name type="scientific">Elysia marginata</name>
    <dbReference type="NCBI Taxonomy" id="1093978"/>
    <lineage>
        <taxon>Eukaryota</taxon>
        <taxon>Metazoa</taxon>
        <taxon>Spiralia</taxon>
        <taxon>Lophotrochozoa</taxon>
        <taxon>Mollusca</taxon>
        <taxon>Gastropoda</taxon>
        <taxon>Heterobranchia</taxon>
        <taxon>Euthyneura</taxon>
        <taxon>Panpulmonata</taxon>
        <taxon>Sacoglossa</taxon>
        <taxon>Placobranchoidea</taxon>
        <taxon>Plakobranchidae</taxon>
        <taxon>Elysia</taxon>
    </lineage>
</organism>
<feature type="compositionally biased region" description="Low complexity" evidence="1">
    <location>
        <begin position="650"/>
        <end position="665"/>
    </location>
</feature>
<feature type="compositionally biased region" description="Polar residues" evidence="1">
    <location>
        <begin position="457"/>
        <end position="470"/>
    </location>
</feature>
<name>A0AAV4INK5_9GAST</name>
<feature type="compositionally biased region" description="Polar residues" evidence="1">
    <location>
        <begin position="479"/>
        <end position="504"/>
    </location>
</feature>
<evidence type="ECO:0000256" key="1">
    <source>
        <dbReference type="SAM" id="MobiDB-lite"/>
    </source>
</evidence>